<dbReference type="Pfam" id="PF05036">
    <property type="entry name" value="SPOR"/>
    <property type="match status" value="1"/>
</dbReference>
<keyword evidence="2" id="KW-1133">Transmembrane helix</keyword>
<feature type="region of interest" description="Disordered" evidence="1">
    <location>
        <begin position="145"/>
        <end position="165"/>
    </location>
</feature>
<evidence type="ECO:0000256" key="1">
    <source>
        <dbReference type="SAM" id="MobiDB-lite"/>
    </source>
</evidence>
<sequence length="343" mass="38878">MTRVLFLTLFLLCLFVNVSIAVVKHPKPGHRYFTIQFASPTKIETAKKIYKKLKEVPFLRIVKADGHYRVRGGFFSSLKEAEEFINSHEKLKKSPHYITLTVYDPSVVVYGFGSSNSTEEKVSSNATQISALSSEVVKLPIPEENESASLNSTNTTSSNATNNITENTTSNVTATVSENNVVKVENETNVRTNATVFSLSKEQEKEFLPPKVKEKPSVKKRGKKTFYYYYVLLVLGAVFLLLVLFLAKRRKSGGVDFEVYIGKLLEEEDYDKIIEVLVPYLKREPEDTFALKALAEAMEKKGRILETVALYRELAEVLRKKDFVVLAEEFEKKAEKLSEEAFK</sequence>
<evidence type="ECO:0000256" key="2">
    <source>
        <dbReference type="SAM" id="Phobius"/>
    </source>
</evidence>
<dbReference type="InterPro" id="IPR007730">
    <property type="entry name" value="SPOR-like_dom"/>
</dbReference>
<organism evidence="4 5">
    <name type="scientific">Desulfurobacterium pacificum</name>
    <dbReference type="NCBI Taxonomy" id="240166"/>
    <lineage>
        <taxon>Bacteria</taxon>
        <taxon>Pseudomonadati</taxon>
        <taxon>Aquificota</taxon>
        <taxon>Aquificia</taxon>
        <taxon>Desulfurobacteriales</taxon>
        <taxon>Desulfurobacteriaceae</taxon>
        <taxon>Desulfurobacterium</taxon>
    </lineage>
</organism>
<comment type="caution">
    <text evidence="4">The sequence shown here is derived from an EMBL/GenBank/DDBJ whole genome shotgun (WGS) entry which is preliminary data.</text>
</comment>
<reference evidence="4 5" key="1">
    <citation type="submission" date="2017-05" db="EMBL/GenBank/DDBJ databases">
        <authorList>
            <person name="Varghese N."/>
            <person name="Submissions S."/>
        </authorList>
    </citation>
    <scope>NUCLEOTIDE SEQUENCE [LARGE SCALE GENOMIC DNA]</scope>
    <source>
        <strain evidence="4 5">DSM 15522</strain>
    </source>
</reference>
<evidence type="ECO:0000313" key="5">
    <source>
        <dbReference type="Proteomes" id="UP001157911"/>
    </source>
</evidence>
<dbReference type="RefSeq" id="WP_283400945.1">
    <property type="nucleotide sequence ID" value="NZ_FXUB01000005.1"/>
</dbReference>
<feature type="domain" description="SPOR" evidence="3">
    <location>
        <begin position="30"/>
        <end position="86"/>
    </location>
</feature>
<protein>
    <submittedName>
        <fullName evidence="4">Sporulation related domain-containing protein</fullName>
    </submittedName>
</protein>
<keyword evidence="5" id="KW-1185">Reference proteome</keyword>
<gene>
    <name evidence="4" type="ORF">SAMN06265339_1498</name>
</gene>
<evidence type="ECO:0000313" key="4">
    <source>
        <dbReference type="EMBL" id="SMP16806.1"/>
    </source>
</evidence>
<feature type="transmembrane region" description="Helical" evidence="2">
    <location>
        <begin position="227"/>
        <end position="247"/>
    </location>
</feature>
<accession>A0ABY1NS23</accession>
<keyword evidence="2" id="KW-0472">Membrane</keyword>
<evidence type="ECO:0000259" key="3">
    <source>
        <dbReference type="Pfam" id="PF05036"/>
    </source>
</evidence>
<dbReference type="EMBL" id="FXUB01000005">
    <property type="protein sequence ID" value="SMP16806.1"/>
    <property type="molecule type" value="Genomic_DNA"/>
</dbReference>
<proteinExistence type="predicted"/>
<dbReference type="Proteomes" id="UP001157911">
    <property type="component" value="Unassembled WGS sequence"/>
</dbReference>
<name>A0ABY1NS23_9BACT</name>
<feature type="compositionally biased region" description="Low complexity" evidence="1">
    <location>
        <begin position="147"/>
        <end position="165"/>
    </location>
</feature>
<keyword evidence="2" id="KW-0812">Transmembrane</keyword>